<dbReference type="GO" id="GO:0006508">
    <property type="term" value="P:proteolysis"/>
    <property type="evidence" value="ECO:0007669"/>
    <property type="project" value="InterPro"/>
</dbReference>
<dbReference type="RefSeq" id="WP_194536602.1">
    <property type="nucleotide sequence ID" value="NZ_JACEFB010000001.1"/>
</dbReference>
<dbReference type="Pfam" id="PF00326">
    <property type="entry name" value="Peptidase_S9"/>
    <property type="match status" value="1"/>
</dbReference>
<dbReference type="InterPro" id="IPR002469">
    <property type="entry name" value="Peptidase_S9B_N"/>
</dbReference>
<dbReference type="Gene3D" id="2.140.10.30">
    <property type="entry name" value="Dipeptidylpeptidase IV, N-terminal domain"/>
    <property type="match status" value="2"/>
</dbReference>
<name>A0A7V8VCA4_9BACT</name>
<dbReference type="GO" id="GO:0008236">
    <property type="term" value="F:serine-type peptidase activity"/>
    <property type="evidence" value="ECO:0007669"/>
    <property type="project" value="InterPro"/>
</dbReference>
<keyword evidence="5" id="KW-1185">Reference proteome</keyword>
<evidence type="ECO:0000259" key="2">
    <source>
        <dbReference type="Pfam" id="PF00326"/>
    </source>
</evidence>
<evidence type="ECO:0000313" key="5">
    <source>
        <dbReference type="Proteomes" id="UP000542342"/>
    </source>
</evidence>
<feature type="domain" description="Peptidase S9 prolyl oligopeptidase catalytic" evidence="2">
    <location>
        <begin position="680"/>
        <end position="868"/>
    </location>
</feature>
<protein>
    <submittedName>
        <fullName evidence="4">S9 family peptidase</fullName>
    </submittedName>
</protein>
<gene>
    <name evidence="4" type="ORF">H0921_03485</name>
</gene>
<accession>A0A7V8VCA4</accession>
<proteinExistence type="predicted"/>
<dbReference type="GO" id="GO:0008239">
    <property type="term" value="F:dipeptidyl-peptidase activity"/>
    <property type="evidence" value="ECO:0007669"/>
    <property type="project" value="TreeGrafter"/>
</dbReference>
<reference evidence="4 5" key="1">
    <citation type="submission" date="2020-07" db="EMBL/GenBank/DDBJ databases">
        <title>Thermogemmata thermophila gen. nov., sp. nov., a novel moderate thermophilic planctomycete from a Kamchatka hot spring.</title>
        <authorList>
            <person name="Elcheninov A.G."/>
            <person name="Podosokorskaya O.A."/>
            <person name="Kovaleva O.L."/>
            <person name="Novikov A."/>
            <person name="Bonch-Osmolovskaya E.A."/>
            <person name="Toshchakov S.V."/>
            <person name="Kublanov I.V."/>
        </authorList>
    </citation>
    <scope>NUCLEOTIDE SEQUENCE [LARGE SCALE GENOMIC DNA]</scope>
    <source>
        <strain evidence="4 5">2918</strain>
    </source>
</reference>
<dbReference type="SUPFAM" id="SSF53474">
    <property type="entry name" value="alpha/beta-Hydrolases"/>
    <property type="match status" value="1"/>
</dbReference>
<dbReference type="Proteomes" id="UP000542342">
    <property type="component" value="Unassembled WGS sequence"/>
</dbReference>
<dbReference type="InterPro" id="IPR001375">
    <property type="entry name" value="Peptidase_S9_cat"/>
</dbReference>
<dbReference type="EMBL" id="JACEFB010000001">
    <property type="protein sequence ID" value="MBA2225220.1"/>
    <property type="molecule type" value="Genomic_DNA"/>
</dbReference>
<organism evidence="4 5">
    <name type="scientific">Thermogemmata fonticola</name>
    <dbReference type="NCBI Taxonomy" id="2755323"/>
    <lineage>
        <taxon>Bacteria</taxon>
        <taxon>Pseudomonadati</taxon>
        <taxon>Planctomycetota</taxon>
        <taxon>Planctomycetia</taxon>
        <taxon>Gemmatales</taxon>
        <taxon>Gemmataceae</taxon>
        <taxon>Thermogemmata</taxon>
    </lineage>
</organism>
<feature type="region of interest" description="Disordered" evidence="1">
    <location>
        <begin position="404"/>
        <end position="434"/>
    </location>
</feature>
<dbReference type="InterPro" id="IPR050278">
    <property type="entry name" value="Serine_Prot_S9B/DPPIV"/>
</dbReference>
<feature type="compositionally biased region" description="Pro residues" evidence="1">
    <location>
        <begin position="407"/>
        <end position="430"/>
    </location>
</feature>
<dbReference type="PANTHER" id="PTHR11731:SF193">
    <property type="entry name" value="DIPEPTIDYL PEPTIDASE 9"/>
    <property type="match status" value="1"/>
</dbReference>
<sequence>MPASCSALAMELQRRGVEVRELLEDIRLYVELYPGLSEESGKNRLSSPKSGIPRRERLMVPAGSYVLPPQQPLGPWLARWLDPDSPQNLLRQFPDLSGNPVNPPYPIWRVLERVPLWTGPPPLLPEQRRPLQPITEALLFRPDGTISQGFQGTPARIVDWLDGEHFLQVKEGKLWKVEARTGQAELFANPESIARSLRAAKEIPASLVQRWSTATSFRFTPDHSGFLFEVGDELAIGYFNGRPARVLTRSGGRKEHVTFSPDGQSLAFVRGGNLFAVDIVSGAERQLTHDGGGDILNGKADWVYEEEIFLRNGRAYWWSPDGQQIAFLRFDDSPVRRFTITRFEGTYGEVERYPYPKAGEANPHVRIGVVSVRGGKPRWLDLPPEYPPANTLIVRVGWRPLIMAKPQNPPAPQPPATPEAIPNPPPPREAPPSSDRFWSTHGLYAYVQNRTQTWLDLLVWEAPDQPPRRLLRETTAAWVEDAGPPHFLPDGSFLFLSERSGWKHLYHYAADGRYLRRITHGTWEIQDVLRVDPDRQRIYFTARWTSPTGVDFCSATFDGKVELLSEKGKTHQITLAPQGSLYIDRWSDPYTPHQQVLAEIGRGTIRRLDTNPVRERERFRFGKHERVRIPLADGFILEGAITYPPDFDPQKRYPVWLFIYGGPRMPTIRDDYSAGRVLDQSLASSGIVVVRVDPRSASGKGAQSAWSCYKQLGVQELKDLEEVVRWLTAQKWADPKRLGLSGHSYGGYLTAYALTHSSLFAAGIASGPVTDWHLYDTIYTERYMLTPQENPKGYERSSCLNAAKNLQGRLLILHGMIDDNVHVQNTMQLAEALQKANKPFEMMLYPSSRHGIRGQHYMRVQLDFIRRSLGVNP</sequence>
<evidence type="ECO:0000259" key="3">
    <source>
        <dbReference type="Pfam" id="PF00930"/>
    </source>
</evidence>
<evidence type="ECO:0000256" key="1">
    <source>
        <dbReference type="SAM" id="MobiDB-lite"/>
    </source>
</evidence>
<dbReference type="PANTHER" id="PTHR11731">
    <property type="entry name" value="PROTEASE FAMILY S9B,C DIPEPTIDYL-PEPTIDASE IV-RELATED"/>
    <property type="match status" value="1"/>
</dbReference>
<dbReference type="InterPro" id="IPR029058">
    <property type="entry name" value="AB_hydrolase_fold"/>
</dbReference>
<comment type="caution">
    <text evidence="4">The sequence shown here is derived from an EMBL/GenBank/DDBJ whole genome shotgun (WGS) entry which is preliminary data.</text>
</comment>
<feature type="domain" description="Dipeptidylpeptidase IV N-terminal" evidence="3">
    <location>
        <begin position="249"/>
        <end position="592"/>
    </location>
</feature>
<evidence type="ECO:0000313" key="4">
    <source>
        <dbReference type="EMBL" id="MBA2225220.1"/>
    </source>
</evidence>
<dbReference type="Gene3D" id="3.40.50.1820">
    <property type="entry name" value="alpha/beta hydrolase"/>
    <property type="match status" value="1"/>
</dbReference>
<dbReference type="Pfam" id="PF00930">
    <property type="entry name" value="DPPIV_N"/>
    <property type="match status" value="1"/>
</dbReference>
<dbReference type="SUPFAM" id="SSF82171">
    <property type="entry name" value="DPP6 N-terminal domain-like"/>
    <property type="match status" value="1"/>
</dbReference>
<dbReference type="AlphaFoldDB" id="A0A7V8VCA4"/>